<protein>
    <submittedName>
        <fullName evidence="2">Uncharacterized protein</fullName>
    </submittedName>
</protein>
<keyword evidence="3" id="KW-1185">Reference proteome</keyword>
<evidence type="ECO:0000313" key="2">
    <source>
        <dbReference type="EMBL" id="CAG7679828.1"/>
    </source>
</evidence>
<gene>
    <name evidence="2" type="ORF">AFUS01_LOCUS2715</name>
</gene>
<evidence type="ECO:0000256" key="1">
    <source>
        <dbReference type="SAM" id="MobiDB-lite"/>
    </source>
</evidence>
<organism evidence="2 3">
    <name type="scientific">Allacma fusca</name>
    <dbReference type="NCBI Taxonomy" id="39272"/>
    <lineage>
        <taxon>Eukaryota</taxon>
        <taxon>Metazoa</taxon>
        <taxon>Ecdysozoa</taxon>
        <taxon>Arthropoda</taxon>
        <taxon>Hexapoda</taxon>
        <taxon>Collembola</taxon>
        <taxon>Symphypleona</taxon>
        <taxon>Sminthuridae</taxon>
        <taxon>Allacma</taxon>
    </lineage>
</organism>
<dbReference type="Proteomes" id="UP000708208">
    <property type="component" value="Unassembled WGS sequence"/>
</dbReference>
<reference evidence="2" key="1">
    <citation type="submission" date="2021-06" db="EMBL/GenBank/DDBJ databases">
        <authorList>
            <person name="Hodson N. C."/>
            <person name="Mongue J. A."/>
            <person name="Jaron S. K."/>
        </authorList>
    </citation>
    <scope>NUCLEOTIDE SEQUENCE</scope>
</reference>
<dbReference type="AlphaFoldDB" id="A0A8J2NNJ8"/>
<name>A0A8J2NNJ8_9HEXA</name>
<feature type="compositionally biased region" description="Basic and acidic residues" evidence="1">
    <location>
        <begin position="1"/>
        <end position="30"/>
    </location>
</feature>
<feature type="region of interest" description="Disordered" evidence="1">
    <location>
        <begin position="1"/>
        <end position="37"/>
    </location>
</feature>
<sequence>MSGDQEVMKLEDKKRKRNPDEFSAEDKDNRQLGVSVSSEDYKEKDYYKMRNAAGSDVMILRCEDEMDEKIIVVHYGGDHTVWAQRPHGNSVV</sequence>
<proteinExistence type="predicted"/>
<accession>A0A8J2NNJ8</accession>
<evidence type="ECO:0000313" key="3">
    <source>
        <dbReference type="Proteomes" id="UP000708208"/>
    </source>
</evidence>
<dbReference type="EMBL" id="CAJVCH010015648">
    <property type="protein sequence ID" value="CAG7679828.1"/>
    <property type="molecule type" value="Genomic_DNA"/>
</dbReference>
<feature type="non-terminal residue" evidence="2">
    <location>
        <position position="1"/>
    </location>
</feature>
<comment type="caution">
    <text evidence="2">The sequence shown here is derived from an EMBL/GenBank/DDBJ whole genome shotgun (WGS) entry which is preliminary data.</text>
</comment>